<evidence type="ECO:0000256" key="2">
    <source>
        <dbReference type="ARBA" id="ARBA00031870"/>
    </source>
</evidence>
<feature type="domain" description="Pseudouridine synthase RsuA/RluA-like" evidence="4">
    <location>
        <begin position="26"/>
        <end position="183"/>
    </location>
</feature>
<dbReference type="Gene3D" id="3.30.2350.10">
    <property type="entry name" value="Pseudouridine synthase"/>
    <property type="match status" value="1"/>
</dbReference>
<evidence type="ECO:0000259" key="4">
    <source>
        <dbReference type="Pfam" id="PF00849"/>
    </source>
</evidence>
<comment type="catalytic activity">
    <reaction evidence="1">
        <text>a uridine in RNA = a pseudouridine in RNA</text>
        <dbReference type="Rhea" id="RHEA:48348"/>
        <dbReference type="Rhea" id="RHEA-COMP:12068"/>
        <dbReference type="Rhea" id="RHEA-COMP:12069"/>
        <dbReference type="ChEBI" id="CHEBI:65314"/>
        <dbReference type="ChEBI" id="CHEBI:65315"/>
    </reaction>
</comment>
<dbReference type="GO" id="GO:0009982">
    <property type="term" value="F:pseudouridine synthase activity"/>
    <property type="evidence" value="ECO:0007669"/>
    <property type="project" value="InterPro"/>
</dbReference>
<dbReference type="KEGG" id="pwn:QNH46_13995"/>
<dbReference type="Pfam" id="PF00849">
    <property type="entry name" value="PseudoU_synth_2"/>
    <property type="match status" value="1"/>
</dbReference>
<dbReference type="InterPro" id="IPR050188">
    <property type="entry name" value="RluA_PseudoU_synthase"/>
</dbReference>
<evidence type="ECO:0000313" key="5">
    <source>
        <dbReference type="EMBL" id="WHX47279.1"/>
    </source>
</evidence>
<evidence type="ECO:0000256" key="1">
    <source>
        <dbReference type="ARBA" id="ARBA00000073"/>
    </source>
</evidence>
<dbReference type="Proteomes" id="UP001177943">
    <property type="component" value="Chromosome"/>
</dbReference>
<sequence>MTANNYIEGSTPAKSGFDILYEDNHLLGIVKPVNIPTQGDASGDPDLLSLLKEDIKERYQKPGNVYLGLVHRLDRPVGGAMVFAKTSKAASRLSEAVRSRNFDKTYLAIVHGTPPKRQDRLTNTLLKNERTNTVSVVSKGTAGGKEAILDYEVIGTAGNDGLSLVKVTLLTGRPHQIRVQLSHIGCPLYGDQKYGQAFNKPGQQIALWSLYVGFPHPVTKEQVHITSLPPDEAPWSLWSRQTYQELARQL</sequence>
<dbReference type="GO" id="GO:0006396">
    <property type="term" value="P:RNA processing"/>
    <property type="evidence" value="ECO:0007669"/>
    <property type="project" value="UniProtKB-ARBA"/>
</dbReference>
<keyword evidence="5" id="KW-0413">Isomerase</keyword>
<dbReference type="RefSeq" id="WP_283924868.1">
    <property type="nucleotide sequence ID" value="NZ_CP126084.1"/>
</dbReference>
<dbReference type="AlphaFoldDB" id="A0AA95HYP5"/>
<organism evidence="5 6">
    <name type="scientific">Paenibacillus woosongensis</name>
    <dbReference type="NCBI Taxonomy" id="307580"/>
    <lineage>
        <taxon>Bacteria</taxon>
        <taxon>Bacillati</taxon>
        <taxon>Bacillota</taxon>
        <taxon>Bacilli</taxon>
        <taxon>Bacillales</taxon>
        <taxon>Paenibacillaceae</taxon>
        <taxon>Paenibacillus</taxon>
    </lineage>
</organism>
<gene>
    <name evidence="5" type="ORF">QNH46_13995</name>
</gene>
<dbReference type="SUPFAM" id="SSF55120">
    <property type="entry name" value="Pseudouridine synthase"/>
    <property type="match status" value="1"/>
</dbReference>
<evidence type="ECO:0000313" key="6">
    <source>
        <dbReference type="Proteomes" id="UP001177943"/>
    </source>
</evidence>
<dbReference type="GO" id="GO:0140098">
    <property type="term" value="F:catalytic activity, acting on RNA"/>
    <property type="evidence" value="ECO:0007669"/>
    <property type="project" value="UniProtKB-ARBA"/>
</dbReference>
<accession>A0AA95HYP5</accession>
<reference evidence="5" key="1">
    <citation type="submission" date="2023-05" db="EMBL/GenBank/DDBJ databases">
        <title>Comparative genomics of Bacillaceae isolates and their secondary metabolite potential.</title>
        <authorList>
            <person name="Song L."/>
            <person name="Nielsen L.J."/>
            <person name="Mohite O."/>
            <person name="Xu X."/>
            <person name="Weber T."/>
            <person name="Kovacs A.T."/>
        </authorList>
    </citation>
    <scope>NUCLEOTIDE SEQUENCE</scope>
    <source>
        <strain evidence="5">B2_4</strain>
    </source>
</reference>
<dbReference type="GO" id="GO:0001522">
    <property type="term" value="P:pseudouridine synthesis"/>
    <property type="evidence" value="ECO:0007669"/>
    <property type="project" value="InterPro"/>
</dbReference>
<dbReference type="CDD" id="cd02869">
    <property type="entry name" value="PseudoU_synth_RluA_like"/>
    <property type="match status" value="1"/>
</dbReference>
<protein>
    <recommendedName>
        <fullName evidence="2">RNA pseudouridylate synthase</fullName>
    </recommendedName>
    <alternativeName>
        <fullName evidence="3">RNA-uridine isomerase</fullName>
    </alternativeName>
</protein>
<dbReference type="EMBL" id="CP126084">
    <property type="protein sequence ID" value="WHX47279.1"/>
    <property type="molecule type" value="Genomic_DNA"/>
</dbReference>
<dbReference type="InterPro" id="IPR020103">
    <property type="entry name" value="PsdUridine_synth_cat_dom_sf"/>
</dbReference>
<dbReference type="GO" id="GO:0003723">
    <property type="term" value="F:RNA binding"/>
    <property type="evidence" value="ECO:0007669"/>
    <property type="project" value="InterPro"/>
</dbReference>
<evidence type="ECO:0000256" key="3">
    <source>
        <dbReference type="ARBA" id="ARBA00033164"/>
    </source>
</evidence>
<dbReference type="PANTHER" id="PTHR21600">
    <property type="entry name" value="MITOCHONDRIAL RNA PSEUDOURIDINE SYNTHASE"/>
    <property type="match status" value="1"/>
</dbReference>
<dbReference type="InterPro" id="IPR006145">
    <property type="entry name" value="PsdUridine_synth_RsuA/RluA"/>
</dbReference>
<proteinExistence type="predicted"/>
<name>A0AA95HYP5_9BACL</name>